<evidence type="ECO:0000259" key="2">
    <source>
        <dbReference type="Pfam" id="PF20149"/>
    </source>
</evidence>
<feature type="compositionally biased region" description="Low complexity" evidence="1">
    <location>
        <begin position="72"/>
        <end position="81"/>
    </location>
</feature>
<dbReference type="RefSeq" id="XP_007770593.1">
    <property type="nucleotide sequence ID" value="XM_007772403.1"/>
</dbReference>
<feature type="region of interest" description="Disordered" evidence="1">
    <location>
        <begin position="525"/>
        <end position="560"/>
    </location>
</feature>
<feature type="compositionally biased region" description="Polar residues" evidence="1">
    <location>
        <begin position="280"/>
        <end position="310"/>
    </location>
</feature>
<feature type="compositionally biased region" description="Basic residues" evidence="1">
    <location>
        <begin position="178"/>
        <end position="188"/>
    </location>
</feature>
<dbReference type="KEGG" id="cput:CONPUDRAFT_155537"/>
<dbReference type="InterPro" id="IPR045341">
    <property type="entry name" value="DUF6532"/>
</dbReference>
<feature type="compositionally biased region" description="Acidic residues" evidence="1">
    <location>
        <begin position="155"/>
        <end position="168"/>
    </location>
</feature>
<evidence type="ECO:0000313" key="4">
    <source>
        <dbReference type="Proteomes" id="UP000053558"/>
    </source>
</evidence>
<name>A0A5M3MHV6_CONPW</name>
<dbReference type="EMBL" id="JH711581">
    <property type="protein sequence ID" value="EIW78818.1"/>
    <property type="molecule type" value="Genomic_DNA"/>
</dbReference>
<protein>
    <recommendedName>
        <fullName evidence="2">DUF6532 domain-containing protein</fullName>
    </recommendedName>
</protein>
<feature type="compositionally biased region" description="Acidic residues" evidence="1">
    <location>
        <begin position="332"/>
        <end position="342"/>
    </location>
</feature>
<dbReference type="OMA" id="RIRVPEY"/>
<evidence type="ECO:0000313" key="3">
    <source>
        <dbReference type="EMBL" id="EIW78818.1"/>
    </source>
</evidence>
<comment type="caution">
    <text evidence="3">The sequence shown here is derived from an EMBL/GenBank/DDBJ whole genome shotgun (WGS) entry which is preliminary data.</text>
</comment>
<feature type="compositionally biased region" description="Acidic residues" evidence="1">
    <location>
        <begin position="449"/>
        <end position="474"/>
    </location>
</feature>
<evidence type="ECO:0000256" key="1">
    <source>
        <dbReference type="SAM" id="MobiDB-lite"/>
    </source>
</evidence>
<dbReference type="Pfam" id="PF20149">
    <property type="entry name" value="DUF6532"/>
    <property type="match status" value="1"/>
</dbReference>
<dbReference type="GeneID" id="19203467"/>
<dbReference type="AlphaFoldDB" id="A0A5M3MHV6"/>
<feature type="region of interest" description="Disordered" evidence="1">
    <location>
        <begin position="269"/>
        <end position="493"/>
    </location>
</feature>
<sequence length="874" mass="94789">MSSRITRASNADKHPGDIVKAFNRRTTEEVELQKKQKRAAQDKKDADLKRSQRRVADMENELAKKRAREVAHAPVAPAIPALKQKVNPHAAAATAVNSNNSDIDRAVSNVPSGTKTKGKKSNATSGSTNDGKTKAMPKTAKPKPRQSKVPLAIDDGADESDGAEEAVNDIDKSAPKPVARKPGKKAAKKTINGGEDSAKANSGLEIEEPLKVVRRSVAQKATFRNGVDTTRIEAQSKTGAEIPVVAAKGKSGAPTTRAIGFKTDVKKWSASVAARGPPASVSTTSRSRNFLTSAKSSTLAPQSITTSKSVQPGPKATSKPKPTQKQHHPEPEPELPNEDEDGGFGLSEDNAEDLARERASIRTQAGGRDVVELSSPPPSPSPDLEVSSSDSPLSLPRPFTQVPREHLPSPPEDVTSPLERLSPVSEDITSPSEHHVSSRPNKRRRVESGDEEDDQGEQAELNVEQDEEHDEDAAPDSKPEIQPAAKPKPRTTNMADVEIQAAKRLKNISGKAVVTKPEKAACAGKDTVANSAKNDDAADKSKDSSKHKKKHSKDTLPAHARNNNRWARVFIPTFLAWLACQKEVWGPSNKKVLAALRNVWHAVYNEDLPSEQDSIRGAVFTLCKQRANEWRSNFGSTATSVLSLSFADEGMFGNDEAESQRTEYAAGLLVGNAFMYENVPEDGSKPSGNFRSPLYASVLATHRAAIRGRIRVPEYDDEQDDYVPRGALTLACAATERACQLGSNNQLGDLESVVEDLVTFQASGSSGCPILKAKSLLQTHSKGRKQVNERTGKPSTTLGNFSEANWKWATDLYWSSIERMGDNYLADAFKATEAHARSLKRGDEDEEMDDVAHSDPRAMLEENCNILLRFSYTY</sequence>
<proteinExistence type="predicted"/>
<keyword evidence="4" id="KW-1185">Reference proteome</keyword>
<organism evidence="3 4">
    <name type="scientific">Coniophora puteana (strain RWD-64-598)</name>
    <name type="common">Brown rot fungus</name>
    <dbReference type="NCBI Taxonomy" id="741705"/>
    <lineage>
        <taxon>Eukaryota</taxon>
        <taxon>Fungi</taxon>
        <taxon>Dikarya</taxon>
        <taxon>Basidiomycota</taxon>
        <taxon>Agaricomycotina</taxon>
        <taxon>Agaricomycetes</taxon>
        <taxon>Agaricomycetidae</taxon>
        <taxon>Boletales</taxon>
        <taxon>Coniophorineae</taxon>
        <taxon>Coniophoraceae</taxon>
        <taxon>Coniophora</taxon>
    </lineage>
</organism>
<gene>
    <name evidence="3" type="ORF">CONPUDRAFT_155537</name>
</gene>
<feature type="compositionally biased region" description="Basic and acidic residues" evidence="1">
    <location>
        <begin position="25"/>
        <end position="71"/>
    </location>
</feature>
<reference evidence="4" key="1">
    <citation type="journal article" date="2012" name="Science">
        <title>The Paleozoic origin of enzymatic lignin decomposition reconstructed from 31 fungal genomes.</title>
        <authorList>
            <person name="Floudas D."/>
            <person name="Binder M."/>
            <person name="Riley R."/>
            <person name="Barry K."/>
            <person name="Blanchette R.A."/>
            <person name="Henrissat B."/>
            <person name="Martinez A.T."/>
            <person name="Otillar R."/>
            <person name="Spatafora J.W."/>
            <person name="Yadav J.S."/>
            <person name="Aerts A."/>
            <person name="Benoit I."/>
            <person name="Boyd A."/>
            <person name="Carlson A."/>
            <person name="Copeland A."/>
            <person name="Coutinho P.M."/>
            <person name="de Vries R.P."/>
            <person name="Ferreira P."/>
            <person name="Findley K."/>
            <person name="Foster B."/>
            <person name="Gaskell J."/>
            <person name="Glotzer D."/>
            <person name="Gorecki P."/>
            <person name="Heitman J."/>
            <person name="Hesse C."/>
            <person name="Hori C."/>
            <person name="Igarashi K."/>
            <person name="Jurgens J.A."/>
            <person name="Kallen N."/>
            <person name="Kersten P."/>
            <person name="Kohler A."/>
            <person name="Kuees U."/>
            <person name="Kumar T.K.A."/>
            <person name="Kuo A."/>
            <person name="LaButti K."/>
            <person name="Larrondo L.F."/>
            <person name="Lindquist E."/>
            <person name="Ling A."/>
            <person name="Lombard V."/>
            <person name="Lucas S."/>
            <person name="Lundell T."/>
            <person name="Martin R."/>
            <person name="McLaughlin D.J."/>
            <person name="Morgenstern I."/>
            <person name="Morin E."/>
            <person name="Murat C."/>
            <person name="Nagy L.G."/>
            <person name="Nolan M."/>
            <person name="Ohm R.A."/>
            <person name="Patyshakuliyeva A."/>
            <person name="Rokas A."/>
            <person name="Ruiz-Duenas F.J."/>
            <person name="Sabat G."/>
            <person name="Salamov A."/>
            <person name="Samejima M."/>
            <person name="Schmutz J."/>
            <person name="Slot J.C."/>
            <person name="St John F."/>
            <person name="Stenlid J."/>
            <person name="Sun H."/>
            <person name="Sun S."/>
            <person name="Syed K."/>
            <person name="Tsang A."/>
            <person name="Wiebenga A."/>
            <person name="Young D."/>
            <person name="Pisabarro A."/>
            <person name="Eastwood D.C."/>
            <person name="Martin F."/>
            <person name="Cullen D."/>
            <person name="Grigoriev I.V."/>
            <person name="Hibbett D.S."/>
        </authorList>
    </citation>
    <scope>NUCLEOTIDE SEQUENCE [LARGE SCALE GENOMIC DNA]</scope>
    <source>
        <strain evidence="4">RWD-64-598 SS2</strain>
    </source>
</reference>
<feature type="compositionally biased region" description="Basic and acidic residues" evidence="1">
    <location>
        <begin position="533"/>
        <end position="544"/>
    </location>
</feature>
<feature type="domain" description="DUF6532" evidence="2">
    <location>
        <begin position="600"/>
        <end position="738"/>
    </location>
</feature>
<feature type="compositionally biased region" description="Low complexity" evidence="1">
    <location>
        <begin position="382"/>
        <end position="396"/>
    </location>
</feature>
<accession>A0A5M3MHV6</accession>
<dbReference type="OrthoDB" id="3181351at2759"/>
<feature type="region of interest" description="Disordered" evidence="1">
    <location>
        <begin position="1"/>
        <end position="204"/>
    </location>
</feature>
<feature type="compositionally biased region" description="Polar residues" evidence="1">
    <location>
        <begin position="109"/>
        <end position="130"/>
    </location>
</feature>
<dbReference type="Proteomes" id="UP000053558">
    <property type="component" value="Unassembled WGS sequence"/>
</dbReference>